<proteinExistence type="predicted"/>
<accession>A0ABN8K2R1</accession>
<gene>
    <name evidence="2" type="ORF">MES4922_360180</name>
</gene>
<dbReference type="Gene3D" id="3.40.1440.10">
    <property type="entry name" value="GIY-YIG endonuclease"/>
    <property type="match status" value="1"/>
</dbReference>
<keyword evidence="3" id="KW-1185">Reference proteome</keyword>
<reference evidence="2" key="1">
    <citation type="submission" date="2022-03" db="EMBL/GenBank/DDBJ databases">
        <authorList>
            <person name="Brunel B."/>
        </authorList>
    </citation>
    <scope>NUCLEOTIDE SEQUENCE</scope>
    <source>
        <strain evidence="2">STM4922sample</strain>
    </source>
</reference>
<feature type="region of interest" description="Disordered" evidence="1">
    <location>
        <begin position="67"/>
        <end position="105"/>
    </location>
</feature>
<dbReference type="Proteomes" id="UP001152604">
    <property type="component" value="Unassembled WGS sequence"/>
</dbReference>
<comment type="caution">
    <text evidence="2">The sequence shown here is derived from an EMBL/GenBank/DDBJ whole genome shotgun (WGS) entry which is preliminary data.</text>
</comment>
<evidence type="ECO:0008006" key="4">
    <source>
        <dbReference type="Google" id="ProtNLM"/>
    </source>
</evidence>
<organism evidence="2 3">
    <name type="scientific">Mesorhizobium ventifaucium</name>
    <dbReference type="NCBI Taxonomy" id="666020"/>
    <lineage>
        <taxon>Bacteria</taxon>
        <taxon>Pseudomonadati</taxon>
        <taxon>Pseudomonadota</taxon>
        <taxon>Alphaproteobacteria</taxon>
        <taxon>Hyphomicrobiales</taxon>
        <taxon>Phyllobacteriaceae</taxon>
        <taxon>Mesorhizobium</taxon>
    </lineage>
</organism>
<dbReference type="EMBL" id="CAKXZS010000030">
    <property type="protein sequence ID" value="CAH2404560.1"/>
    <property type="molecule type" value="Genomic_DNA"/>
</dbReference>
<dbReference type="InterPro" id="IPR035901">
    <property type="entry name" value="GIY-YIG_endonuc_sf"/>
</dbReference>
<evidence type="ECO:0000256" key="1">
    <source>
        <dbReference type="SAM" id="MobiDB-lite"/>
    </source>
</evidence>
<sequence length="105" mass="11492">MQRTALACATVLVSPDRRLCHQKRDTIWIGVTDDLGRRMPEHKSGNGSRFISCYGSGPQARWPVASRQRWSPAGGWRQRTSQSAATEKAPRGGSAGPCRNAVRTA</sequence>
<name>A0ABN8K2R1_9HYPH</name>
<protein>
    <recommendedName>
        <fullName evidence="4">GIY-YIG domain-containing protein</fullName>
    </recommendedName>
</protein>
<evidence type="ECO:0000313" key="2">
    <source>
        <dbReference type="EMBL" id="CAH2404560.1"/>
    </source>
</evidence>
<evidence type="ECO:0000313" key="3">
    <source>
        <dbReference type="Proteomes" id="UP001152604"/>
    </source>
</evidence>